<dbReference type="InterPro" id="IPR036631">
    <property type="entry name" value="MGMT_N_sf"/>
</dbReference>
<feature type="active site" description="Nucleophile; methyl group acceptor from either O6-methylguanine or O4-methylthymine" evidence="10">
    <location>
        <position position="316"/>
    </location>
</feature>
<feature type="binding site" evidence="11">
    <location>
        <position position="69"/>
    </location>
    <ligand>
        <name>Zn(2+)</name>
        <dbReference type="ChEBI" id="CHEBI:29105"/>
    </ligand>
</feature>
<keyword evidence="4 13" id="KW-0489">Methyltransferase</keyword>
<dbReference type="GO" id="GO:0043565">
    <property type="term" value="F:sequence-specific DNA binding"/>
    <property type="evidence" value="ECO:0007669"/>
    <property type="project" value="InterPro"/>
</dbReference>
<evidence type="ECO:0000259" key="12">
    <source>
        <dbReference type="PROSITE" id="PS01124"/>
    </source>
</evidence>
<reference evidence="13 14" key="1">
    <citation type="submission" date="2016-10" db="EMBL/GenBank/DDBJ databases">
        <authorList>
            <person name="de Groot N.N."/>
        </authorList>
    </citation>
    <scope>NUCLEOTIDE SEQUENCE [LARGE SCALE GENOMIC DNA]</scope>
    <source>
        <strain evidence="13 14">DSM 22220</strain>
    </source>
</reference>
<dbReference type="PIRSF" id="PIRSF000409">
    <property type="entry name" value="Ada"/>
    <property type="match status" value="1"/>
</dbReference>
<dbReference type="GO" id="GO:0003908">
    <property type="term" value="F:methylated-DNA-[protein]-cysteine S-methyltransferase activity"/>
    <property type="evidence" value="ECO:0007669"/>
    <property type="project" value="UniProtKB-EC"/>
</dbReference>
<dbReference type="Gene3D" id="3.30.160.70">
    <property type="entry name" value="Methylated DNA-protein cysteine methyltransferase domain"/>
    <property type="match status" value="1"/>
</dbReference>
<keyword evidence="11" id="KW-0479">Metal-binding</keyword>
<evidence type="ECO:0000256" key="5">
    <source>
        <dbReference type="ARBA" id="ARBA00022679"/>
    </source>
</evidence>
<keyword evidence="5 13" id="KW-0808">Transferase</keyword>
<dbReference type="InterPro" id="IPR035451">
    <property type="entry name" value="Ada-like_dom_sf"/>
</dbReference>
<dbReference type="PROSITE" id="PS00374">
    <property type="entry name" value="MGMT"/>
    <property type="match status" value="1"/>
</dbReference>
<dbReference type="STRING" id="591205.SAMN05421538_106200"/>
<feature type="domain" description="HTH araC/xylS-type" evidence="12">
    <location>
        <begin position="83"/>
        <end position="179"/>
    </location>
</feature>
<dbReference type="CDD" id="cd06445">
    <property type="entry name" value="ATase"/>
    <property type="match status" value="1"/>
</dbReference>
<organism evidence="13 14">
    <name type="scientific">Paracoccus isoporae</name>
    <dbReference type="NCBI Taxonomy" id="591205"/>
    <lineage>
        <taxon>Bacteria</taxon>
        <taxon>Pseudomonadati</taxon>
        <taxon>Pseudomonadota</taxon>
        <taxon>Alphaproteobacteria</taxon>
        <taxon>Rhodobacterales</taxon>
        <taxon>Paracoccaceae</taxon>
        <taxon>Paracoccus</taxon>
    </lineage>
</organism>
<evidence type="ECO:0000256" key="11">
    <source>
        <dbReference type="PIRSR" id="PIRSR000409-3"/>
    </source>
</evidence>
<keyword evidence="11" id="KW-0862">Zinc</keyword>
<evidence type="ECO:0000256" key="4">
    <source>
        <dbReference type="ARBA" id="ARBA00022603"/>
    </source>
</evidence>
<feature type="active site" description="Nucleophile; methyl group acceptor from methylphosphotriester" evidence="10">
    <location>
        <position position="35"/>
    </location>
</feature>
<dbReference type="PROSITE" id="PS01124">
    <property type="entry name" value="HTH_ARAC_FAMILY_2"/>
    <property type="match status" value="1"/>
</dbReference>
<dbReference type="PANTHER" id="PTHR10815:SF5">
    <property type="entry name" value="METHYLATED-DNA--PROTEIN-CYSTEINE METHYLTRANSFERASE"/>
    <property type="match status" value="1"/>
</dbReference>
<dbReference type="InterPro" id="IPR004026">
    <property type="entry name" value="Ada_DNA_repair_Zn-bd"/>
</dbReference>
<dbReference type="GO" id="GO:0006281">
    <property type="term" value="P:DNA repair"/>
    <property type="evidence" value="ECO:0007669"/>
    <property type="project" value="UniProtKB-KW"/>
</dbReference>
<dbReference type="SMART" id="SM00342">
    <property type="entry name" value="HTH_ARAC"/>
    <property type="match status" value="1"/>
</dbReference>
<evidence type="ECO:0000256" key="8">
    <source>
        <dbReference type="ARBA" id="ARBA00023204"/>
    </source>
</evidence>
<sequence length="352" mass="37836">MLDLSEDRLYAALSNRDPAYEGRAFVGVTSTGIFCRLTCPARKPKPQNCRWFTSANAAQAAGFRPCKRCHPAGATAEGDADVTRLRAAIEADPARRWSEADVAEMGMDPSTIRRAFRRHFGMTFLQMAREARLREGARRMAGGDAVIEAQLDAGFDSASGFRQAFARLFGHPPAAMRGGGGLVADWIDTPLGGMIAVADDAALHLLEFTDRKALKGQLAKLSKDAGGRIGLGQSEMTRETARQLAGFFAGDRARFDLTLSPHGTTFQRRVWDALIRIPAGETRSYAEVAQAIGQPTATRAVARANATNGIAIVIPCHRVIGADGSLTGYAGGLWRKEKLIAVERGYASPESA</sequence>
<keyword evidence="6" id="KW-0227">DNA damage</keyword>
<comment type="cofactor">
    <cofactor evidence="11">
        <name>Zn(2+)</name>
        <dbReference type="ChEBI" id="CHEBI:29105"/>
    </cofactor>
    <text evidence="11">Binds 1 zinc ion per subunit.</text>
</comment>
<dbReference type="FunFam" id="1.10.10.10:FF:000214">
    <property type="entry name" value="Methylated-DNA--protein-cysteine methyltransferase"/>
    <property type="match status" value="1"/>
</dbReference>
<dbReference type="InterPro" id="IPR014048">
    <property type="entry name" value="MethylDNA_cys_MeTrfase_DNA-bd"/>
</dbReference>
<dbReference type="PANTHER" id="PTHR10815">
    <property type="entry name" value="METHYLATED-DNA--PROTEIN-CYSTEINE METHYLTRANSFERASE"/>
    <property type="match status" value="1"/>
</dbReference>
<dbReference type="Gene3D" id="1.10.10.10">
    <property type="entry name" value="Winged helix-like DNA-binding domain superfamily/Winged helix DNA-binding domain"/>
    <property type="match status" value="1"/>
</dbReference>
<dbReference type="GO" id="GO:0032259">
    <property type="term" value="P:methylation"/>
    <property type="evidence" value="ECO:0007669"/>
    <property type="project" value="UniProtKB-KW"/>
</dbReference>
<dbReference type="GO" id="GO:0008270">
    <property type="term" value="F:zinc ion binding"/>
    <property type="evidence" value="ECO:0007669"/>
    <property type="project" value="InterPro"/>
</dbReference>
<evidence type="ECO:0000256" key="9">
    <source>
        <dbReference type="ARBA" id="ARBA00049348"/>
    </source>
</evidence>
<feature type="binding site" evidence="11">
    <location>
        <position position="39"/>
    </location>
    <ligand>
        <name>Zn(2+)</name>
        <dbReference type="ChEBI" id="CHEBI:29105"/>
    </ligand>
</feature>
<dbReference type="EC" id="2.1.1.63" evidence="3"/>
<feature type="binding site" evidence="11">
    <location>
        <position position="35"/>
    </location>
    <ligand>
        <name>Zn(2+)</name>
        <dbReference type="ChEBI" id="CHEBI:29105"/>
    </ligand>
</feature>
<protein>
    <recommendedName>
        <fullName evidence="3">methylated-DNA--[protein]-cysteine S-methyltransferase</fullName>
        <ecNumber evidence="3">2.1.1.63</ecNumber>
    </recommendedName>
</protein>
<comment type="catalytic activity">
    <reaction evidence="9">
        <text>a 6-O-methyl-2'-deoxyguanosine in DNA + L-cysteinyl-[protein] = S-methyl-L-cysteinyl-[protein] + a 2'-deoxyguanosine in DNA</text>
        <dbReference type="Rhea" id="RHEA:24000"/>
        <dbReference type="Rhea" id="RHEA-COMP:10131"/>
        <dbReference type="Rhea" id="RHEA-COMP:10132"/>
        <dbReference type="Rhea" id="RHEA-COMP:11367"/>
        <dbReference type="Rhea" id="RHEA-COMP:11368"/>
        <dbReference type="ChEBI" id="CHEBI:29950"/>
        <dbReference type="ChEBI" id="CHEBI:82612"/>
        <dbReference type="ChEBI" id="CHEBI:85445"/>
        <dbReference type="ChEBI" id="CHEBI:85448"/>
        <dbReference type="EC" id="2.1.1.63"/>
    </reaction>
</comment>
<dbReference type="SUPFAM" id="SSF57884">
    <property type="entry name" value="Ada DNA repair protein, N-terminal domain (N-Ada 10)"/>
    <property type="match status" value="1"/>
</dbReference>
<dbReference type="Pfam" id="PF12833">
    <property type="entry name" value="HTH_18"/>
    <property type="match status" value="1"/>
</dbReference>
<evidence type="ECO:0000313" key="14">
    <source>
        <dbReference type="Proteomes" id="UP000199344"/>
    </source>
</evidence>
<dbReference type="SUPFAM" id="SSF53155">
    <property type="entry name" value="Methylated DNA-protein cysteine methyltransferase domain"/>
    <property type="match status" value="1"/>
</dbReference>
<comment type="similarity">
    <text evidence="2">Belongs to the MGMT family.</text>
</comment>
<feature type="binding site" evidence="11">
    <location>
        <position position="66"/>
    </location>
    <ligand>
        <name>Zn(2+)</name>
        <dbReference type="ChEBI" id="CHEBI:29105"/>
    </ligand>
</feature>
<dbReference type="InterPro" id="IPR016221">
    <property type="entry name" value="Bifunct_regulatory_prot_Ada"/>
</dbReference>
<evidence type="ECO:0000256" key="3">
    <source>
        <dbReference type="ARBA" id="ARBA00011918"/>
    </source>
</evidence>
<dbReference type="NCBIfam" id="TIGR00589">
    <property type="entry name" value="ogt"/>
    <property type="match status" value="1"/>
</dbReference>
<dbReference type="EMBL" id="FNAH01000006">
    <property type="protein sequence ID" value="SDE42465.1"/>
    <property type="molecule type" value="Genomic_DNA"/>
</dbReference>
<accession>A0A1G7CVD7</accession>
<evidence type="ECO:0000256" key="2">
    <source>
        <dbReference type="ARBA" id="ARBA00008711"/>
    </source>
</evidence>
<name>A0A1G7CVD7_9RHOB</name>
<dbReference type="Proteomes" id="UP000199344">
    <property type="component" value="Unassembled WGS sequence"/>
</dbReference>
<dbReference type="Pfam" id="PF02805">
    <property type="entry name" value="Ada_Zn_binding"/>
    <property type="match status" value="1"/>
</dbReference>
<dbReference type="InterPro" id="IPR036388">
    <property type="entry name" value="WH-like_DNA-bd_sf"/>
</dbReference>
<dbReference type="Gene3D" id="1.10.10.60">
    <property type="entry name" value="Homeodomain-like"/>
    <property type="match status" value="1"/>
</dbReference>
<dbReference type="GO" id="GO:0003700">
    <property type="term" value="F:DNA-binding transcription factor activity"/>
    <property type="evidence" value="ECO:0007669"/>
    <property type="project" value="InterPro"/>
</dbReference>
<evidence type="ECO:0000313" key="13">
    <source>
        <dbReference type="EMBL" id="SDE42465.1"/>
    </source>
</evidence>
<proteinExistence type="inferred from homology"/>
<dbReference type="RefSeq" id="WP_090523893.1">
    <property type="nucleotide sequence ID" value="NZ_FNAH01000006.1"/>
</dbReference>
<dbReference type="OrthoDB" id="9802228at2"/>
<evidence type="ECO:0000256" key="6">
    <source>
        <dbReference type="ARBA" id="ARBA00022763"/>
    </source>
</evidence>
<dbReference type="InterPro" id="IPR001497">
    <property type="entry name" value="MethylDNA_cys_MeTrfase_AS"/>
</dbReference>
<keyword evidence="14" id="KW-1185">Reference proteome</keyword>
<keyword evidence="7" id="KW-0010">Activator</keyword>
<dbReference type="Pfam" id="PF01035">
    <property type="entry name" value="DNA_binding_1"/>
    <property type="match status" value="1"/>
</dbReference>
<evidence type="ECO:0000256" key="7">
    <source>
        <dbReference type="ARBA" id="ARBA00023159"/>
    </source>
</evidence>
<dbReference type="SUPFAM" id="SSF46767">
    <property type="entry name" value="Methylated DNA-protein cysteine methyltransferase, C-terminal domain"/>
    <property type="match status" value="1"/>
</dbReference>
<dbReference type="InterPro" id="IPR018060">
    <property type="entry name" value="HTH_AraC"/>
</dbReference>
<evidence type="ECO:0000256" key="10">
    <source>
        <dbReference type="PIRSR" id="PIRSR000409-1"/>
    </source>
</evidence>
<keyword evidence="8" id="KW-0234">DNA repair</keyword>
<dbReference type="Gene3D" id="3.40.10.10">
    <property type="entry name" value="DNA Methylphosphotriester Repair Domain"/>
    <property type="match status" value="1"/>
</dbReference>
<evidence type="ECO:0000256" key="1">
    <source>
        <dbReference type="ARBA" id="ARBA00001286"/>
    </source>
</evidence>
<gene>
    <name evidence="13" type="ORF">SAMN05421538_106200</name>
</gene>
<dbReference type="AlphaFoldDB" id="A0A1G7CVD7"/>
<dbReference type="InterPro" id="IPR036217">
    <property type="entry name" value="MethylDNA_cys_MeTrfase_DNAb"/>
</dbReference>
<comment type="catalytic activity">
    <reaction evidence="1">
        <text>a 4-O-methyl-thymidine in DNA + L-cysteinyl-[protein] = a thymidine in DNA + S-methyl-L-cysteinyl-[protein]</text>
        <dbReference type="Rhea" id="RHEA:53428"/>
        <dbReference type="Rhea" id="RHEA-COMP:10131"/>
        <dbReference type="Rhea" id="RHEA-COMP:10132"/>
        <dbReference type="Rhea" id="RHEA-COMP:13555"/>
        <dbReference type="Rhea" id="RHEA-COMP:13556"/>
        <dbReference type="ChEBI" id="CHEBI:29950"/>
        <dbReference type="ChEBI" id="CHEBI:82612"/>
        <dbReference type="ChEBI" id="CHEBI:137386"/>
        <dbReference type="ChEBI" id="CHEBI:137387"/>
        <dbReference type="EC" id="2.1.1.63"/>
    </reaction>
</comment>